<comment type="caution">
    <text evidence="1">The sequence shown here is derived from an EMBL/GenBank/DDBJ whole genome shotgun (WGS) entry which is preliminary data.</text>
</comment>
<organism evidence="1 2">
    <name type="scientific">Pseudobacteroides cellulosolvens ATCC 35603 = DSM 2933</name>
    <dbReference type="NCBI Taxonomy" id="398512"/>
    <lineage>
        <taxon>Bacteria</taxon>
        <taxon>Bacillati</taxon>
        <taxon>Bacillota</taxon>
        <taxon>Clostridia</taxon>
        <taxon>Eubacteriales</taxon>
        <taxon>Oscillospiraceae</taxon>
        <taxon>Pseudobacteroides</taxon>
    </lineage>
</organism>
<dbReference type="RefSeq" id="WP_036939420.1">
    <property type="nucleotide sequence ID" value="NZ_JQKC01000009.1"/>
</dbReference>
<dbReference type="STRING" id="398512.Bccel_0097"/>
<name>A0A0L6JGL9_9FIRM</name>
<gene>
    <name evidence="1" type="ORF">Bccel_0097</name>
</gene>
<protein>
    <submittedName>
        <fullName evidence="1">Uncharacterized protein</fullName>
    </submittedName>
</protein>
<evidence type="ECO:0000313" key="1">
    <source>
        <dbReference type="EMBL" id="KNY24840.1"/>
    </source>
</evidence>
<sequence length="402" mass="44289">MHDTLARRKTSKNKKEIDLQKADTKNLQTNLIQQISSVALTNLVSNGNFASDTTGWTFSGCAGNANNGFVGTVSASPAKVIQVTTKSPVSPHVLYISGEATVNGPNCTKITLYLWNDAFAGTTKLYYVNNPVQGTTYKLGGYFTIPSTWNAGKIRVSMQYDFSNSGAGVEIRTNNMMCIDLTDAFGADNEYRYNLDALLAQYPNKYFSDTVNTPTIPVVNVFKKETTIDPTHLQWSDDIFSKGFLPAITNVLNKHFGSVYIEGVYMAHCSPLSRWNKANYNNGGHVFEGFAKDRTHRITLLVVNNSNEDNLYRSAIQDFDIINGTYGWLMVGSDGDNQAWEFHKDMARANVPLYMRPGALPTKMPGKDASGNDIPIKDGVLAFDGTGLKFRIGGVWKTVTLS</sequence>
<keyword evidence="2" id="KW-1185">Reference proteome</keyword>
<dbReference type="Proteomes" id="UP000036923">
    <property type="component" value="Unassembled WGS sequence"/>
</dbReference>
<reference evidence="2" key="1">
    <citation type="submission" date="2015-07" db="EMBL/GenBank/DDBJ databases">
        <title>Near-Complete Genome Sequence of the Cellulolytic Bacterium Bacteroides (Pseudobacteroides) cellulosolvens ATCC 35603.</title>
        <authorList>
            <person name="Dassa B."/>
            <person name="Utturkar S.M."/>
            <person name="Klingeman D.M."/>
            <person name="Hurt R.A."/>
            <person name="Keller M."/>
            <person name="Xu J."/>
            <person name="Reddy Y.H.K."/>
            <person name="Borovok I."/>
            <person name="Grinberg I.R."/>
            <person name="Lamed R."/>
            <person name="Zhivin O."/>
            <person name="Bayer E.A."/>
            <person name="Brown S.D."/>
        </authorList>
    </citation>
    <scope>NUCLEOTIDE SEQUENCE [LARGE SCALE GENOMIC DNA]</scope>
    <source>
        <strain evidence="2">DSM 2933</strain>
    </source>
</reference>
<dbReference type="AlphaFoldDB" id="A0A0L6JGL9"/>
<proteinExistence type="predicted"/>
<accession>A0A0L6JGL9</accession>
<evidence type="ECO:0000313" key="2">
    <source>
        <dbReference type="Proteomes" id="UP000036923"/>
    </source>
</evidence>
<dbReference type="EMBL" id="LGTC01000001">
    <property type="protein sequence ID" value="KNY24840.1"/>
    <property type="molecule type" value="Genomic_DNA"/>
</dbReference>